<dbReference type="PROSITE" id="PS51000">
    <property type="entry name" value="HTH_DEOR_2"/>
    <property type="match status" value="1"/>
</dbReference>
<dbReference type="InterPro" id="IPR001034">
    <property type="entry name" value="DeoR_HTH"/>
</dbReference>
<gene>
    <name evidence="4" type="ORF">SAMN04488692_12435</name>
</gene>
<dbReference type="EMBL" id="FNGO01000024">
    <property type="protein sequence ID" value="SDM27678.1"/>
    <property type="molecule type" value="Genomic_DNA"/>
</dbReference>
<keyword evidence="1" id="KW-0805">Transcription regulation</keyword>
<feature type="domain" description="HTH deoR-type" evidence="3">
    <location>
        <begin position="107"/>
        <end position="169"/>
    </location>
</feature>
<dbReference type="InterPro" id="IPR036388">
    <property type="entry name" value="WH-like_DNA-bd_sf"/>
</dbReference>
<keyword evidence="5" id="KW-1185">Reference proteome</keyword>
<reference evidence="4 5" key="1">
    <citation type="submission" date="2016-10" db="EMBL/GenBank/DDBJ databases">
        <authorList>
            <person name="de Groot N.N."/>
        </authorList>
    </citation>
    <scope>NUCLEOTIDE SEQUENCE [LARGE SCALE GENOMIC DNA]</scope>
    <source>
        <strain evidence="4 5">SLAS-1</strain>
    </source>
</reference>
<dbReference type="SUPFAM" id="SSF46785">
    <property type="entry name" value="Winged helix' DNA-binding domain"/>
    <property type="match status" value="1"/>
</dbReference>
<dbReference type="Pfam" id="PF07900">
    <property type="entry name" value="DUF1670"/>
    <property type="match status" value="1"/>
</dbReference>
<dbReference type="RefSeq" id="WP_089761625.1">
    <property type="nucleotide sequence ID" value="NZ_FNGO01000024.1"/>
</dbReference>
<protein>
    <recommendedName>
        <fullName evidence="3">HTH deoR-type domain-containing protein</fullName>
    </recommendedName>
</protein>
<dbReference type="Gene3D" id="1.10.10.10">
    <property type="entry name" value="Winged helix-like DNA-binding domain superfamily/Winged helix DNA-binding domain"/>
    <property type="match status" value="1"/>
</dbReference>
<dbReference type="SMART" id="SM00420">
    <property type="entry name" value="HTH_DEOR"/>
    <property type="match status" value="1"/>
</dbReference>
<dbReference type="AlphaFoldDB" id="A0A1G9RWK9"/>
<organism evidence="4 5">
    <name type="scientific">Halarsenatibacter silvermanii</name>
    <dbReference type="NCBI Taxonomy" id="321763"/>
    <lineage>
        <taxon>Bacteria</taxon>
        <taxon>Bacillati</taxon>
        <taxon>Bacillota</taxon>
        <taxon>Clostridia</taxon>
        <taxon>Halanaerobiales</taxon>
        <taxon>Halarsenatibacteraceae</taxon>
        <taxon>Halarsenatibacter</taxon>
    </lineage>
</organism>
<keyword evidence="2" id="KW-0804">Transcription</keyword>
<evidence type="ECO:0000259" key="3">
    <source>
        <dbReference type="PROSITE" id="PS51000"/>
    </source>
</evidence>
<name>A0A1G9RWK9_9FIRM</name>
<dbReference type="OrthoDB" id="2109768at2"/>
<dbReference type="Proteomes" id="UP000199476">
    <property type="component" value="Unassembled WGS sequence"/>
</dbReference>
<sequence length="273" mass="31529">MAKTSQQRVEVKNRDKQLKYILENEFELSPRESESIVKTANEIYELENYEPSHQADRGKIVRTVISKDAKHGPRLEELPKVNVTLTKDIQKEDKNLYRKEGKTSLRQSKILRMTNEALEQDGLLTQEDLADILEVSVRTIRRDIKKLEKRDFDVPTRGVYQDIGSGVSHKTKIIKLHLEYHTYSEIQRKTRHSSAAIKRYITSFGRVLLSLKNDLSTKQTAHIVGISEKLVKEYTEIYLQYNTDEYQERLADIVNLAESKAAVRTAAKKGALK</sequence>
<evidence type="ECO:0000313" key="4">
    <source>
        <dbReference type="EMBL" id="SDM27678.1"/>
    </source>
</evidence>
<dbReference type="GO" id="GO:0003700">
    <property type="term" value="F:DNA-binding transcription factor activity"/>
    <property type="evidence" value="ECO:0007669"/>
    <property type="project" value="InterPro"/>
</dbReference>
<dbReference type="InterPro" id="IPR036390">
    <property type="entry name" value="WH_DNA-bd_sf"/>
</dbReference>
<evidence type="ECO:0000256" key="1">
    <source>
        <dbReference type="ARBA" id="ARBA00023015"/>
    </source>
</evidence>
<proteinExistence type="predicted"/>
<dbReference type="InterPro" id="IPR012872">
    <property type="entry name" value="DUF1670"/>
</dbReference>
<evidence type="ECO:0000313" key="5">
    <source>
        <dbReference type="Proteomes" id="UP000199476"/>
    </source>
</evidence>
<evidence type="ECO:0000256" key="2">
    <source>
        <dbReference type="ARBA" id="ARBA00023163"/>
    </source>
</evidence>
<accession>A0A1G9RWK9</accession>